<keyword evidence="1" id="KW-0812">Transmembrane</keyword>
<evidence type="ECO:0000313" key="2">
    <source>
        <dbReference type="EMBL" id="EDL87238.1"/>
    </source>
</evidence>
<dbReference type="Proteomes" id="UP000234681">
    <property type="component" value="Chromosome 19"/>
</dbReference>
<reference evidence="3" key="1">
    <citation type="submission" date="2005-09" db="EMBL/GenBank/DDBJ databases">
        <authorList>
            <person name="Mural R.J."/>
            <person name="Li P.W."/>
            <person name="Adams M.D."/>
            <person name="Amanatides P.G."/>
            <person name="Baden-Tillson H."/>
            <person name="Barnstead M."/>
            <person name="Chin S.H."/>
            <person name="Dew I."/>
            <person name="Evans C.A."/>
            <person name="Ferriera S."/>
            <person name="Flanigan M."/>
            <person name="Fosler C."/>
            <person name="Glodek A."/>
            <person name="Gu Z."/>
            <person name="Holt R.A."/>
            <person name="Jennings D."/>
            <person name="Kraft C.L."/>
            <person name="Lu F."/>
            <person name="Nguyen T."/>
            <person name="Nusskern D.R."/>
            <person name="Pfannkoch C.M."/>
            <person name="Sitter C."/>
            <person name="Sutton G.G."/>
            <person name="Venter J.C."/>
            <person name="Wang Z."/>
            <person name="Woodage T."/>
            <person name="Zheng X.H."/>
            <person name="Zhong F."/>
        </authorList>
    </citation>
    <scope>NUCLEOTIDE SEQUENCE [LARGE SCALE GENOMIC DNA]</scope>
    <source>
        <strain>BN</strain>
        <strain evidence="3">Sprague-Dawley</strain>
    </source>
</reference>
<evidence type="ECO:0000256" key="1">
    <source>
        <dbReference type="SAM" id="Phobius"/>
    </source>
</evidence>
<dbReference type="EMBL" id="CH474006">
    <property type="protein sequence ID" value="EDL87238.1"/>
    <property type="molecule type" value="Genomic_DNA"/>
</dbReference>
<feature type="transmembrane region" description="Helical" evidence="1">
    <location>
        <begin position="50"/>
        <end position="70"/>
    </location>
</feature>
<accession>A6JXW0</accession>
<gene>
    <name evidence="2" type="ORF">rCG_39114</name>
</gene>
<evidence type="ECO:0000313" key="3">
    <source>
        <dbReference type="Proteomes" id="UP000234681"/>
    </source>
</evidence>
<name>A6JXW0_RAT</name>
<organism evidence="2 3">
    <name type="scientific">Rattus norvegicus</name>
    <name type="common">Rat</name>
    <dbReference type="NCBI Taxonomy" id="10116"/>
    <lineage>
        <taxon>Eukaryota</taxon>
        <taxon>Metazoa</taxon>
        <taxon>Chordata</taxon>
        <taxon>Craniata</taxon>
        <taxon>Vertebrata</taxon>
        <taxon>Euteleostomi</taxon>
        <taxon>Mammalia</taxon>
        <taxon>Eutheria</taxon>
        <taxon>Euarchontoglires</taxon>
        <taxon>Glires</taxon>
        <taxon>Rodentia</taxon>
        <taxon>Myomorpha</taxon>
        <taxon>Muroidea</taxon>
        <taxon>Muridae</taxon>
        <taxon>Murinae</taxon>
        <taxon>Rattus</taxon>
    </lineage>
</organism>
<proteinExistence type="predicted"/>
<keyword evidence="1" id="KW-0472">Membrane</keyword>
<protein>
    <submittedName>
        <fullName evidence="2">RCG39114</fullName>
    </submittedName>
</protein>
<dbReference type="AlphaFoldDB" id="A6JXW0"/>
<sequence>MDKENDEVFLFSHMANLSRGTKQRKQIGIPTALRNGTLLSLPEELVLRNGFFLTYLFCVCALIHMCSAMYKSQKKEQEPAGGTYL</sequence>
<keyword evidence="1" id="KW-1133">Transmembrane helix</keyword>